<feature type="chain" id="PRO_5012102312" description="7TM diverse intracellular signalling" evidence="3">
    <location>
        <begin position="20"/>
        <end position="817"/>
    </location>
</feature>
<feature type="transmembrane region" description="Helical" evidence="2">
    <location>
        <begin position="329"/>
        <end position="350"/>
    </location>
</feature>
<feature type="transmembrane region" description="Helical" evidence="2">
    <location>
        <begin position="181"/>
        <end position="200"/>
    </location>
</feature>
<feature type="signal peptide" evidence="3">
    <location>
        <begin position="1"/>
        <end position="19"/>
    </location>
</feature>
<keyword evidence="2" id="KW-1133">Transmembrane helix</keyword>
<organism evidence="4 5">
    <name type="scientific">Pseudobacteriovorax antillogorgiicola</name>
    <dbReference type="NCBI Taxonomy" id="1513793"/>
    <lineage>
        <taxon>Bacteria</taxon>
        <taxon>Pseudomonadati</taxon>
        <taxon>Bdellovibrionota</taxon>
        <taxon>Oligoflexia</taxon>
        <taxon>Oligoflexales</taxon>
        <taxon>Pseudobacteriovoracaceae</taxon>
        <taxon>Pseudobacteriovorax</taxon>
    </lineage>
</organism>
<evidence type="ECO:0000256" key="1">
    <source>
        <dbReference type="SAM" id="Coils"/>
    </source>
</evidence>
<evidence type="ECO:0000256" key="3">
    <source>
        <dbReference type="SAM" id="SignalP"/>
    </source>
</evidence>
<keyword evidence="2" id="KW-0472">Membrane</keyword>
<keyword evidence="5" id="KW-1185">Reference proteome</keyword>
<proteinExistence type="predicted"/>
<keyword evidence="3" id="KW-0732">Signal</keyword>
<keyword evidence="2" id="KW-0812">Transmembrane</keyword>
<evidence type="ECO:0000313" key="4">
    <source>
        <dbReference type="EMBL" id="SME93483.1"/>
    </source>
</evidence>
<dbReference type="EMBL" id="FWZT01000002">
    <property type="protein sequence ID" value="SME93483.1"/>
    <property type="molecule type" value="Genomic_DNA"/>
</dbReference>
<evidence type="ECO:0000256" key="2">
    <source>
        <dbReference type="SAM" id="Phobius"/>
    </source>
</evidence>
<reference evidence="5" key="1">
    <citation type="submission" date="2017-04" db="EMBL/GenBank/DDBJ databases">
        <authorList>
            <person name="Varghese N."/>
            <person name="Submissions S."/>
        </authorList>
    </citation>
    <scope>NUCLEOTIDE SEQUENCE [LARGE SCALE GENOMIC DNA]</scope>
    <source>
        <strain evidence="5">RKEM611</strain>
    </source>
</reference>
<sequence>MSLLRCALHLCLFSWFLLGCSPKDRSENLADTTPMSVFSTSSETIIPPQEPTLDWQSYKPGQGYQPTDPTHRYLWIKVPLPSDRPQNSFVALRRCMIVFQVYLNEKQIAQWGRYNPQAIDGIEASHYLPIVSVPPELNQNTLYLKAYRFGRQNDSGRCATVALGEHTSLILERFSLLTHQMAIGFIFIGIGLGMLLYTFFIRQIMTLTFSLFTLIMGVSFCGGVPIISFLGSSNWEYWAFWQLSLFVFPIFFIWFLGTHNEKHFRWYLWGTSPNMVLTIFHISMWNGYAGYRLYALRDINMVVLIVQALVLICVGIYQIRTAKGYTRIIAYTFLGIFLVTMYDSLLLLTATSRTTLSPYACFLMVNVQLTVILLRQRDRVRELERAKREQIELARDKLEQEVHLRTKDLHAQKEALAQANQELAEGNNLLKTSNSQLETLNSKNQILLKQISYIDDHSLTKLIDIVGRIPDSSGLTIAAVDELSRLKDSLAPLASLYQSEQEISKKKIIHLAQSKGEQRLLRFSLGGTLIKLVQTDSVETSKDLLKQGDFELLIMGPEFLDMAAYCQKECPNTKTILMTSEDFSKHIDILIKRDEISNLVFKDTNDPTFSMRTMATTVAKIINDDYFGISKYLAWGTRIQEVKITSSDTRHQIIGMMGRVLKDMGMRKSVINRSFLICDEMLMNAIYDAPMDQDGNPKYNHLPRTEAVELEEHEQGMFCYASDGATLAIAVQDPFGALTRETMLRYVKSCYDGEYGAINERLGKAGGGMGLFQILSASDLVIVNVKPGVRTEFISLINIGAKSKSNRQAVAFQFFNV</sequence>
<gene>
    <name evidence="4" type="ORF">SAMN06296036_10234</name>
</gene>
<dbReference type="PROSITE" id="PS51257">
    <property type="entry name" value="PROKAR_LIPOPROTEIN"/>
    <property type="match status" value="1"/>
</dbReference>
<feature type="transmembrane region" description="Helical" evidence="2">
    <location>
        <begin position="266"/>
        <end position="287"/>
    </location>
</feature>
<evidence type="ECO:0000313" key="5">
    <source>
        <dbReference type="Proteomes" id="UP000192907"/>
    </source>
</evidence>
<evidence type="ECO:0008006" key="6">
    <source>
        <dbReference type="Google" id="ProtNLM"/>
    </source>
</evidence>
<feature type="transmembrane region" description="Helical" evidence="2">
    <location>
        <begin position="237"/>
        <end position="257"/>
    </location>
</feature>
<feature type="coiled-coil region" evidence="1">
    <location>
        <begin position="373"/>
        <end position="450"/>
    </location>
</feature>
<protein>
    <recommendedName>
        <fullName evidence="6">7TM diverse intracellular signalling</fullName>
    </recommendedName>
</protein>
<feature type="transmembrane region" description="Helical" evidence="2">
    <location>
        <begin position="207"/>
        <end position="231"/>
    </location>
</feature>
<dbReference type="STRING" id="1513793.SAMN06296036_10234"/>
<dbReference type="Proteomes" id="UP000192907">
    <property type="component" value="Unassembled WGS sequence"/>
</dbReference>
<dbReference type="AlphaFoldDB" id="A0A1Y6B815"/>
<feature type="transmembrane region" description="Helical" evidence="2">
    <location>
        <begin position="299"/>
        <end position="317"/>
    </location>
</feature>
<keyword evidence="1" id="KW-0175">Coiled coil</keyword>
<name>A0A1Y6B815_9BACT</name>
<accession>A0A1Y6B815</accession>